<keyword evidence="1" id="KW-0472">Membrane</keyword>
<feature type="transmembrane region" description="Helical" evidence="1">
    <location>
        <begin position="538"/>
        <end position="561"/>
    </location>
</feature>
<dbReference type="RefSeq" id="WP_018475584.1">
    <property type="nucleotide sequence ID" value="NZ_BMWX01000006.1"/>
</dbReference>
<keyword evidence="1" id="KW-1133">Transmembrane helix</keyword>
<name>A0A918UUF0_9BACT</name>
<dbReference type="InterPro" id="IPR019196">
    <property type="entry name" value="ABC_transp_unknown"/>
</dbReference>
<reference evidence="4" key="2">
    <citation type="submission" date="2020-09" db="EMBL/GenBank/DDBJ databases">
        <authorList>
            <person name="Sun Q."/>
            <person name="Kim S."/>
        </authorList>
    </citation>
    <scope>NUCLEOTIDE SEQUENCE</scope>
    <source>
        <strain evidence="4">KCTC 12368</strain>
    </source>
</reference>
<feature type="domain" description="DUF7088" evidence="3">
    <location>
        <begin position="45"/>
        <end position="153"/>
    </location>
</feature>
<dbReference type="EMBL" id="BMWX01000006">
    <property type="protein sequence ID" value="GGZ36261.1"/>
    <property type="molecule type" value="Genomic_DNA"/>
</dbReference>
<dbReference type="AlphaFoldDB" id="A0A918UUF0"/>
<evidence type="ECO:0000313" key="5">
    <source>
        <dbReference type="Proteomes" id="UP000619457"/>
    </source>
</evidence>
<feature type="transmembrane region" description="Helical" evidence="1">
    <location>
        <begin position="19"/>
        <end position="39"/>
    </location>
</feature>
<dbReference type="Proteomes" id="UP000619457">
    <property type="component" value="Unassembled WGS sequence"/>
</dbReference>
<gene>
    <name evidence="4" type="ORF">GCM10007049_32020</name>
</gene>
<evidence type="ECO:0008006" key="6">
    <source>
        <dbReference type="Google" id="ProtNLM"/>
    </source>
</evidence>
<evidence type="ECO:0000259" key="3">
    <source>
        <dbReference type="Pfam" id="PF23357"/>
    </source>
</evidence>
<proteinExistence type="predicted"/>
<dbReference type="Pfam" id="PF09822">
    <property type="entry name" value="ABC_transp_aux"/>
    <property type="match status" value="1"/>
</dbReference>
<evidence type="ECO:0000256" key="1">
    <source>
        <dbReference type="SAM" id="Phobius"/>
    </source>
</evidence>
<protein>
    <recommendedName>
        <fullName evidence="6">Gliding-associated ABC transporter substrate-binding component GldG</fullName>
    </recommendedName>
</protein>
<dbReference type="Pfam" id="PF23357">
    <property type="entry name" value="DUF7088"/>
    <property type="match status" value="1"/>
</dbReference>
<keyword evidence="1" id="KW-0812">Transmembrane</keyword>
<sequence>MKELAAATKKVKRQSTMRILLSCLAIVLIFTALELLFPFRIDLTEEKRFSLHPATIEVLENLKNPLEVELLLTGDLPGGMRRFERSIEEMVLTFDDFAAVPISLHKVDPLSLEEETQAEFVQYIADFGINPTNLFASENGSQTSRLIFPGLLVRNEEYETGGLLLKGAGGMSPDEILNLSIENIEYELIRLIQRLEEDQKPAVAMITNHGEFQEDEGYGVVEALSEFAEVYKVPLQQAKSVQDLMTFDLIIVSSPREEYEERELYLLDQYLMRGGRLLVALDPMAVDMEAAAGEGTVALPYQSGLENLLFKYGIRINPDLVQDMNYGYYPVVAGEFGDQPQIVPLPWPFYVIASEMAQHPMVKGLDQLQLRFVSSLDTVKAEGLTRTALVYSGQYSRLLSPPVPVAFREMSQEPDVNQFNRKHLPLAYLMEGKFTSLFQNRFLPAPFEKDTAFRDTGDAGAVVVVGDGDWLQGRLDVQTGEPMPLGKDPFSEETYGNREFLINAVNYLIDPDGIMATRNKVLKIRPLDQKEVLEDRTYWQLFNVVLPILIVLAFGGIKIIIRNYKYSRPRL</sequence>
<keyword evidence="5" id="KW-1185">Reference proteome</keyword>
<dbReference type="NCBIfam" id="TIGR03521">
    <property type="entry name" value="GldG"/>
    <property type="match status" value="1"/>
</dbReference>
<reference evidence="4" key="1">
    <citation type="journal article" date="2014" name="Int. J. Syst. Evol. Microbiol.">
        <title>Complete genome sequence of Corynebacterium casei LMG S-19264T (=DSM 44701T), isolated from a smear-ripened cheese.</title>
        <authorList>
            <consortium name="US DOE Joint Genome Institute (JGI-PGF)"/>
            <person name="Walter F."/>
            <person name="Albersmeier A."/>
            <person name="Kalinowski J."/>
            <person name="Ruckert C."/>
        </authorList>
    </citation>
    <scope>NUCLEOTIDE SEQUENCE</scope>
    <source>
        <strain evidence="4">KCTC 12368</strain>
    </source>
</reference>
<accession>A0A918UUF0</accession>
<feature type="domain" description="ABC-type uncharacterised transport system" evidence="2">
    <location>
        <begin position="200"/>
        <end position="504"/>
    </location>
</feature>
<evidence type="ECO:0000313" key="4">
    <source>
        <dbReference type="EMBL" id="GGZ36261.1"/>
    </source>
</evidence>
<evidence type="ECO:0000259" key="2">
    <source>
        <dbReference type="Pfam" id="PF09822"/>
    </source>
</evidence>
<dbReference type="InterPro" id="IPR055396">
    <property type="entry name" value="DUF7088"/>
</dbReference>
<organism evidence="4 5">
    <name type="scientific">Echinicola pacifica</name>
    <dbReference type="NCBI Taxonomy" id="346377"/>
    <lineage>
        <taxon>Bacteria</taxon>
        <taxon>Pseudomonadati</taxon>
        <taxon>Bacteroidota</taxon>
        <taxon>Cytophagia</taxon>
        <taxon>Cytophagales</taxon>
        <taxon>Cyclobacteriaceae</taxon>
        <taxon>Echinicola</taxon>
    </lineage>
</organism>
<dbReference type="InterPro" id="IPR019863">
    <property type="entry name" value="Motility-assoc_ABC-rel_GldG"/>
</dbReference>
<comment type="caution">
    <text evidence="4">The sequence shown here is derived from an EMBL/GenBank/DDBJ whole genome shotgun (WGS) entry which is preliminary data.</text>
</comment>